<dbReference type="AlphaFoldDB" id="A0A848KR23"/>
<sequence length="532" mass="55887">MNHPSYSMPARNSSTKAPLAVALAALVLVTAVIVSFIPFPRTGSGGPGPNFTALRAADEIAFQMAGKSGIKYSGSFTSGGSKYGAASNPGREKTFEFTDLVVTTSGNAEGTLIFAGHRAQYRVLANRTFVNAPSSFWKAVLAAPSDGYDWANVDDKWVMSKGSGVPNLSALLAPLNMGMRLVTPTVSSTSAPGPAVDPDEPRLPDSRFWATQVPDVELTGNTFTIDDLTTTFDPKSRDVTRIVGLYRNYTESAKLDLTVQPANDAAIGKVYTGGRALIPELAAVPVIAATPAIERPSAKRVGPCSASGCAFDVTLTGSLVNASTVVEGYTNYGVKSSVVAGESTLTSDCDRVVRVPVKQDVTYRCTAHGAPPGSTVSMSFTGTKYLPIATYSTAMLTSDVDNNQKAGATSPRLVRTGSKLSDAEKYNFQVTGNPSTIGVRAGDYTFDGFSPSGKYYVALAPGYADHVKDGSFDEAWSGYSTLVSQARRQVDAASGTAIIWYVSEHEALDAFGKLLTTAGVTSIEVSDRPASA</sequence>
<proteinExistence type="predicted"/>
<dbReference type="RefSeq" id="WP_170193015.1">
    <property type="nucleotide sequence ID" value="NZ_JABBNB010000004.1"/>
</dbReference>
<comment type="caution">
    <text evidence="1">The sequence shown here is derived from an EMBL/GenBank/DDBJ whole genome shotgun (WGS) entry which is preliminary data.</text>
</comment>
<protein>
    <submittedName>
        <fullName evidence="1">Uncharacterized protein</fullName>
    </submittedName>
</protein>
<organism evidence="1 2">
    <name type="scientific">Gordonia asplenii</name>
    <dbReference type="NCBI Taxonomy" id="2725283"/>
    <lineage>
        <taxon>Bacteria</taxon>
        <taxon>Bacillati</taxon>
        <taxon>Actinomycetota</taxon>
        <taxon>Actinomycetes</taxon>
        <taxon>Mycobacteriales</taxon>
        <taxon>Gordoniaceae</taxon>
        <taxon>Gordonia</taxon>
    </lineage>
</organism>
<reference evidence="1 2" key="1">
    <citation type="submission" date="2020-04" db="EMBL/GenBank/DDBJ databases">
        <title>Gordonia sp. nov. TBRC 11910.</title>
        <authorList>
            <person name="Suriyachadkun C."/>
        </authorList>
    </citation>
    <scope>NUCLEOTIDE SEQUENCE [LARGE SCALE GENOMIC DNA]</scope>
    <source>
        <strain evidence="1 2">TBRC 11910</strain>
    </source>
</reference>
<name>A0A848KR23_9ACTN</name>
<dbReference type="EMBL" id="JABBNB010000004">
    <property type="protein sequence ID" value="NMO00499.1"/>
    <property type="molecule type" value="Genomic_DNA"/>
</dbReference>
<evidence type="ECO:0000313" key="2">
    <source>
        <dbReference type="Proteomes" id="UP000550729"/>
    </source>
</evidence>
<keyword evidence="2" id="KW-1185">Reference proteome</keyword>
<accession>A0A848KR23</accession>
<gene>
    <name evidence="1" type="ORF">HH308_04635</name>
</gene>
<dbReference type="Proteomes" id="UP000550729">
    <property type="component" value="Unassembled WGS sequence"/>
</dbReference>
<evidence type="ECO:0000313" key="1">
    <source>
        <dbReference type="EMBL" id="NMO00499.1"/>
    </source>
</evidence>